<sequence length="779" mass="89516">MSAEFESRDEEQKRVDEVVGEIDKQAADLAGELGQKKTDIVEFRKNFWEEVSLNFEDAGTYASLKQQTEILSENERTYQLSQKKLHTLTRLKQSPYFGRIDFRDGDARQPEVIYLGIASLLAANGLDFLVYDWRAPVSNLYYDYSPGPARYDTPSGVIEGDMTLKRQYVIRNGRIESMFDASLTIGDELLQEVLGQQANSQMRSIVATIQKEQNLIIRDVTSQLLIVQGAAGSGKTSAALQRAAYLLYRFREHLRADQIVLFSPNHMFNSYVATVLPELGEDNMAQTTFQEYLAHRIGSLFQLEDPFQQMEYILSGMSESDYAQRIEGIQWKASKEFMLFLEHYVDYLGHEGMLFQDIIFRDEILLSAQTIEDQFYTYASSLRLPNRLGLLSEWLLKELKKQAIQEREKPWVEDEMELLDREEYNWAYQELQKQERLADPAFSDSRSERDILAARIVDVHFRPLQQDIQQFAYVDIPGIYLQLFASLENLPIFNEGLGLPQHWQAICKHTVGPLDQAKLLYEDATPFLYLTECIEGFQTNNTIRHVFIDEAQDFSTFQFMFIKRLFPRSRMTVLGDWNQRIFIHDQASEDTELLQSLYGDDNTQSVRLTRSYRSTQPIIEFTRASIPGGQTIEAFDRQGNKPTVKQVRSTDGLIAQVLSSILELQNKGHRTIAIICKTANESIEAHRALQAKLPIRLVEKETAAFAAGIIVIPAYLAKGIEFDAVVIYDASQHKYGQESERKLFYTACTRAMHDLHVCLNGDFNPFLSDVPPHLYHLIQ</sequence>
<protein>
    <submittedName>
        <fullName evidence="7">Helicase</fullName>
    </submittedName>
</protein>
<dbReference type="AlphaFoldDB" id="A0A2Z2K4K6"/>
<dbReference type="GO" id="GO:0043138">
    <property type="term" value="F:3'-5' DNA helicase activity"/>
    <property type="evidence" value="ECO:0007669"/>
    <property type="project" value="TreeGrafter"/>
</dbReference>
<dbReference type="Proteomes" id="UP000249890">
    <property type="component" value="Chromosome"/>
</dbReference>
<dbReference type="GO" id="GO:0005524">
    <property type="term" value="F:ATP binding"/>
    <property type="evidence" value="ECO:0007669"/>
    <property type="project" value="UniProtKB-UniRule"/>
</dbReference>
<dbReference type="OrthoDB" id="9787585at2"/>
<evidence type="ECO:0000256" key="4">
    <source>
        <dbReference type="ARBA" id="ARBA00022840"/>
    </source>
</evidence>
<keyword evidence="8" id="KW-1185">Reference proteome</keyword>
<dbReference type="InterPro" id="IPR048228">
    <property type="entry name" value="HelD_bacillota"/>
</dbReference>
<name>A0A2Z2K4K6_9BACL</name>
<accession>A0A2Z2K4K6</accession>
<feature type="binding site" evidence="5">
    <location>
        <begin position="229"/>
        <end position="236"/>
    </location>
    <ligand>
        <name>ATP</name>
        <dbReference type="ChEBI" id="CHEBI:30616"/>
    </ligand>
</feature>
<dbReference type="GO" id="GO:0005829">
    <property type="term" value="C:cytosol"/>
    <property type="evidence" value="ECO:0007669"/>
    <property type="project" value="TreeGrafter"/>
</dbReference>
<dbReference type="RefSeq" id="WP_087914804.1">
    <property type="nucleotide sequence ID" value="NZ_CP021780.1"/>
</dbReference>
<evidence type="ECO:0000256" key="2">
    <source>
        <dbReference type="ARBA" id="ARBA00022801"/>
    </source>
</evidence>
<evidence type="ECO:0000256" key="5">
    <source>
        <dbReference type="PROSITE-ProRule" id="PRU00560"/>
    </source>
</evidence>
<dbReference type="InterPro" id="IPR027785">
    <property type="entry name" value="UvrD-like_helicase_C"/>
</dbReference>
<dbReference type="PROSITE" id="PS51198">
    <property type="entry name" value="UVRD_HELICASE_ATP_BIND"/>
    <property type="match status" value="1"/>
</dbReference>
<proteinExistence type="predicted"/>
<dbReference type="SUPFAM" id="SSF52540">
    <property type="entry name" value="P-loop containing nucleoside triphosphate hydrolases"/>
    <property type="match status" value="1"/>
</dbReference>
<evidence type="ECO:0000256" key="3">
    <source>
        <dbReference type="ARBA" id="ARBA00022806"/>
    </source>
</evidence>
<dbReference type="KEGG" id="pdh:B9T62_08310"/>
<feature type="domain" description="UvrD-like helicase ATP-binding" evidence="6">
    <location>
        <begin position="208"/>
        <end position="615"/>
    </location>
</feature>
<dbReference type="InterPro" id="IPR014016">
    <property type="entry name" value="UvrD-like_ATP-bd"/>
</dbReference>
<dbReference type="NCBIfam" id="NF041464">
    <property type="entry name" value="HelD_BACSU"/>
    <property type="match status" value="1"/>
</dbReference>
<evidence type="ECO:0000313" key="8">
    <source>
        <dbReference type="Proteomes" id="UP000249890"/>
    </source>
</evidence>
<reference evidence="7 8" key="1">
    <citation type="submission" date="2017-06" db="EMBL/GenBank/DDBJ databases">
        <title>Complete genome sequence of Paenibacillus donghaensis KCTC 13049T isolated from East Sea sediment, South Korea.</title>
        <authorList>
            <person name="Jung B.K."/>
            <person name="Hong S.-J."/>
            <person name="Shin J.-H."/>
        </authorList>
    </citation>
    <scope>NUCLEOTIDE SEQUENCE [LARGE SCALE GENOMIC DNA]</scope>
    <source>
        <strain evidence="7 8">KCTC 13049</strain>
    </source>
</reference>
<dbReference type="EMBL" id="CP021780">
    <property type="protein sequence ID" value="ASA20786.1"/>
    <property type="molecule type" value="Genomic_DNA"/>
</dbReference>
<keyword evidence="3 5" id="KW-0347">Helicase</keyword>
<organism evidence="7 8">
    <name type="scientific">Paenibacillus donghaensis</name>
    <dbReference type="NCBI Taxonomy" id="414771"/>
    <lineage>
        <taxon>Bacteria</taxon>
        <taxon>Bacillati</taxon>
        <taxon>Bacillota</taxon>
        <taxon>Bacilli</taxon>
        <taxon>Bacillales</taxon>
        <taxon>Paenibacillaceae</taxon>
        <taxon>Paenibacillus</taxon>
    </lineage>
</organism>
<dbReference type="GO" id="GO:0003677">
    <property type="term" value="F:DNA binding"/>
    <property type="evidence" value="ECO:0007669"/>
    <property type="project" value="InterPro"/>
</dbReference>
<dbReference type="GO" id="GO:0000725">
    <property type="term" value="P:recombinational repair"/>
    <property type="evidence" value="ECO:0007669"/>
    <property type="project" value="TreeGrafter"/>
</dbReference>
<dbReference type="Pfam" id="PF00580">
    <property type="entry name" value="UvrD-helicase"/>
    <property type="match status" value="1"/>
</dbReference>
<evidence type="ECO:0000259" key="6">
    <source>
        <dbReference type="PROSITE" id="PS51198"/>
    </source>
</evidence>
<evidence type="ECO:0000313" key="7">
    <source>
        <dbReference type="EMBL" id="ASA20786.1"/>
    </source>
</evidence>
<gene>
    <name evidence="7" type="ORF">B9T62_08310</name>
</gene>
<dbReference type="Gene3D" id="3.40.50.300">
    <property type="entry name" value="P-loop containing nucleotide triphosphate hydrolases"/>
    <property type="match status" value="3"/>
</dbReference>
<keyword evidence="2 5" id="KW-0378">Hydrolase</keyword>
<evidence type="ECO:0000256" key="1">
    <source>
        <dbReference type="ARBA" id="ARBA00022741"/>
    </source>
</evidence>
<dbReference type="PANTHER" id="PTHR11070">
    <property type="entry name" value="UVRD / RECB / PCRA DNA HELICASE FAMILY MEMBER"/>
    <property type="match status" value="1"/>
</dbReference>
<keyword evidence="1 5" id="KW-0547">Nucleotide-binding</keyword>
<dbReference type="InterPro" id="IPR027417">
    <property type="entry name" value="P-loop_NTPase"/>
</dbReference>
<keyword evidence="4 5" id="KW-0067">ATP-binding</keyword>
<dbReference type="GO" id="GO:0016787">
    <property type="term" value="F:hydrolase activity"/>
    <property type="evidence" value="ECO:0007669"/>
    <property type="project" value="UniProtKB-UniRule"/>
</dbReference>
<dbReference type="InterPro" id="IPR000212">
    <property type="entry name" value="DNA_helicase_UvrD/REP"/>
</dbReference>
<dbReference type="Pfam" id="PF13538">
    <property type="entry name" value="UvrD_C_2"/>
    <property type="match status" value="1"/>
</dbReference>
<dbReference type="PANTHER" id="PTHR11070:SF17">
    <property type="entry name" value="DNA HELICASE IV"/>
    <property type="match status" value="1"/>
</dbReference>